<accession>E4TN86</accession>
<proteinExistence type="predicted"/>
<dbReference type="EMBL" id="CP002349">
    <property type="protein sequence ID" value="ADR23474.1"/>
    <property type="molecule type" value="Genomic_DNA"/>
</dbReference>
<organism evidence="1 2">
    <name type="scientific">Marivirga tractuosa (strain ATCC 23168 / DSM 4126 / NBRC 15989 / NCIMB 1408 / VKM B-1430 / H-43)</name>
    <name type="common">Microscilla tractuosa</name>
    <name type="synonym">Flexibacter tractuosus</name>
    <dbReference type="NCBI Taxonomy" id="643867"/>
    <lineage>
        <taxon>Bacteria</taxon>
        <taxon>Pseudomonadati</taxon>
        <taxon>Bacteroidota</taxon>
        <taxon>Cytophagia</taxon>
        <taxon>Cytophagales</taxon>
        <taxon>Marivirgaceae</taxon>
        <taxon>Marivirga</taxon>
    </lineage>
</organism>
<keyword evidence="2" id="KW-1185">Reference proteome</keyword>
<gene>
    <name evidence="1" type="ordered locus">Ftrac_3503</name>
</gene>
<reference evidence="1 2" key="1">
    <citation type="journal article" date="2011" name="Stand. Genomic Sci.">
        <title>Complete genome sequence of Marivirga tractuosa type strain (H-43).</title>
        <authorList>
            <person name="Pagani I."/>
            <person name="Chertkov O."/>
            <person name="Lapidus A."/>
            <person name="Lucas S."/>
            <person name="Del Rio T.G."/>
            <person name="Tice H."/>
            <person name="Copeland A."/>
            <person name="Cheng J.F."/>
            <person name="Nolan M."/>
            <person name="Saunders E."/>
            <person name="Pitluck S."/>
            <person name="Held B."/>
            <person name="Goodwin L."/>
            <person name="Liolios K."/>
            <person name="Ovchinikova G."/>
            <person name="Ivanova N."/>
            <person name="Mavromatis K."/>
            <person name="Pati A."/>
            <person name="Chen A."/>
            <person name="Palaniappan K."/>
            <person name="Land M."/>
            <person name="Hauser L."/>
            <person name="Jeffries C.D."/>
            <person name="Detter J.C."/>
            <person name="Han C."/>
            <person name="Tapia R."/>
            <person name="Ngatchou-Djao O.D."/>
            <person name="Rohde M."/>
            <person name="Goker M."/>
            <person name="Spring S."/>
            <person name="Sikorski J."/>
            <person name="Woyke T."/>
            <person name="Bristow J."/>
            <person name="Eisen J.A."/>
            <person name="Markowitz V."/>
            <person name="Hugenholtz P."/>
            <person name="Klenk H.P."/>
            <person name="Kyrpides N.C."/>
        </authorList>
    </citation>
    <scope>NUCLEOTIDE SEQUENCE [LARGE SCALE GENOMIC DNA]</scope>
    <source>
        <strain evidence="2">ATCC 23168 / DSM 4126 / NBRC 15989 / NCIMB 1408 / VKM B-1430 / H-43</strain>
    </source>
</reference>
<protein>
    <submittedName>
        <fullName evidence="1">Uncharacterized protein</fullName>
    </submittedName>
</protein>
<sequence>MHLNWNPNVDPETEDRLVFMKMSDAEKWKSFNKLILMNRKEPLTFHKRRIEWK</sequence>
<dbReference type="Proteomes" id="UP000008720">
    <property type="component" value="Chromosome"/>
</dbReference>
<dbReference type="HOGENOM" id="CLU_3063242_0_0_10"/>
<dbReference type="KEGG" id="mtt:Ftrac_3503"/>
<evidence type="ECO:0000313" key="1">
    <source>
        <dbReference type="EMBL" id="ADR23474.1"/>
    </source>
</evidence>
<name>E4TN86_MARTH</name>
<evidence type="ECO:0000313" key="2">
    <source>
        <dbReference type="Proteomes" id="UP000008720"/>
    </source>
</evidence>
<dbReference type="AlphaFoldDB" id="E4TN86"/>